<dbReference type="GO" id="GO:0016705">
    <property type="term" value="F:oxidoreductase activity, acting on paired donors, with incorporation or reduction of molecular oxygen"/>
    <property type="evidence" value="ECO:0007669"/>
    <property type="project" value="InterPro"/>
</dbReference>
<keyword evidence="6 13" id="KW-0479">Metal-binding</keyword>
<evidence type="ECO:0000256" key="2">
    <source>
        <dbReference type="ARBA" id="ARBA00004174"/>
    </source>
</evidence>
<evidence type="ECO:0000256" key="12">
    <source>
        <dbReference type="ARBA" id="ARBA00023136"/>
    </source>
</evidence>
<evidence type="ECO:0000256" key="5">
    <source>
        <dbReference type="ARBA" id="ARBA00022617"/>
    </source>
</evidence>
<dbReference type="GO" id="GO:0020037">
    <property type="term" value="F:heme binding"/>
    <property type="evidence" value="ECO:0007669"/>
    <property type="project" value="InterPro"/>
</dbReference>
<evidence type="ECO:0000256" key="13">
    <source>
        <dbReference type="PIRSR" id="PIRSR602401-1"/>
    </source>
</evidence>
<reference evidence="15" key="1">
    <citation type="submission" date="2020-07" db="EMBL/GenBank/DDBJ databases">
        <authorList>
            <person name="Ferguson B K."/>
        </authorList>
    </citation>
    <scope>NUCLEOTIDE SEQUENCE</scope>
    <source>
        <strain evidence="15">L06</strain>
    </source>
</reference>
<organism evidence="15">
    <name type="scientific">Bracon brevicornis</name>
    <dbReference type="NCBI Taxonomy" id="1563983"/>
    <lineage>
        <taxon>Eukaryota</taxon>
        <taxon>Metazoa</taxon>
        <taxon>Ecdysozoa</taxon>
        <taxon>Arthropoda</taxon>
        <taxon>Hexapoda</taxon>
        <taxon>Insecta</taxon>
        <taxon>Pterygota</taxon>
        <taxon>Neoptera</taxon>
        <taxon>Endopterygota</taxon>
        <taxon>Hymenoptera</taxon>
        <taxon>Apocrita</taxon>
        <taxon>Ichneumonoidea</taxon>
        <taxon>Braconidae</taxon>
        <taxon>Braconinae</taxon>
        <taxon>Bracon</taxon>
    </lineage>
</organism>
<name>A0A6V7HNA4_9HYME</name>
<evidence type="ECO:0000256" key="10">
    <source>
        <dbReference type="ARBA" id="ARBA00023004"/>
    </source>
</evidence>
<keyword evidence="11 14" id="KW-0503">Monooxygenase</keyword>
<gene>
    <name evidence="15" type="ORF">BBRV_LOCUS1490</name>
</gene>
<dbReference type="FunFam" id="1.10.630.10:FF:000042">
    <property type="entry name" value="Cytochrome P450"/>
    <property type="match status" value="1"/>
</dbReference>
<dbReference type="InterPro" id="IPR001128">
    <property type="entry name" value="Cyt_P450"/>
</dbReference>
<dbReference type="PRINTS" id="PR00385">
    <property type="entry name" value="P450"/>
</dbReference>
<dbReference type="GO" id="GO:0005789">
    <property type="term" value="C:endoplasmic reticulum membrane"/>
    <property type="evidence" value="ECO:0007669"/>
    <property type="project" value="UniProtKB-SubCell"/>
</dbReference>
<dbReference type="InterPro" id="IPR002401">
    <property type="entry name" value="Cyt_P450_E_grp-I"/>
</dbReference>
<dbReference type="EMBL" id="CADCXW020000001">
    <property type="protein sequence ID" value="CAD1528259.1"/>
    <property type="molecule type" value="Genomic_DNA"/>
</dbReference>
<comment type="subcellular location">
    <subcellularLocation>
        <location evidence="3">Endoplasmic reticulum membrane</location>
        <topology evidence="3">Peripheral membrane protein</topology>
    </subcellularLocation>
    <subcellularLocation>
        <location evidence="2">Microsome membrane</location>
        <topology evidence="2">Peripheral membrane protein</topology>
    </subcellularLocation>
</comment>
<proteinExistence type="inferred from homology"/>
<evidence type="ECO:0000256" key="1">
    <source>
        <dbReference type="ARBA" id="ARBA00001971"/>
    </source>
</evidence>
<evidence type="ECO:0000256" key="14">
    <source>
        <dbReference type="RuleBase" id="RU000461"/>
    </source>
</evidence>
<dbReference type="PANTHER" id="PTHR24292">
    <property type="entry name" value="CYTOCHROME P450"/>
    <property type="match status" value="1"/>
</dbReference>
<evidence type="ECO:0000256" key="3">
    <source>
        <dbReference type="ARBA" id="ARBA00004406"/>
    </source>
</evidence>
<dbReference type="AlphaFoldDB" id="A0A6V7HNA4"/>
<feature type="binding site" description="axial binding residue" evidence="13">
    <location>
        <position position="448"/>
    </location>
    <ligand>
        <name>heme</name>
        <dbReference type="ChEBI" id="CHEBI:30413"/>
    </ligand>
    <ligandPart>
        <name>Fe</name>
        <dbReference type="ChEBI" id="CHEBI:18248"/>
    </ligandPart>
</feature>
<keyword evidence="9 14" id="KW-0560">Oxidoreductase</keyword>
<comment type="cofactor">
    <cofactor evidence="1 13">
        <name>heme</name>
        <dbReference type="ChEBI" id="CHEBI:30413"/>
    </cofactor>
</comment>
<keyword evidence="7" id="KW-0256">Endoplasmic reticulum</keyword>
<dbReference type="SUPFAM" id="SSF48264">
    <property type="entry name" value="Cytochrome P450"/>
    <property type="match status" value="1"/>
</dbReference>
<dbReference type="PANTHER" id="PTHR24292:SF54">
    <property type="entry name" value="CYP9F3-RELATED"/>
    <property type="match status" value="1"/>
</dbReference>
<dbReference type="CDD" id="cd11056">
    <property type="entry name" value="CYP6-like"/>
    <property type="match status" value="1"/>
</dbReference>
<protein>
    <recommendedName>
        <fullName evidence="16">Cytochrome P450</fullName>
    </recommendedName>
</protein>
<dbReference type="GO" id="GO:0005506">
    <property type="term" value="F:iron ion binding"/>
    <property type="evidence" value="ECO:0007669"/>
    <property type="project" value="InterPro"/>
</dbReference>
<dbReference type="GO" id="GO:0004497">
    <property type="term" value="F:monooxygenase activity"/>
    <property type="evidence" value="ECO:0007669"/>
    <property type="project" value="UniProtKB-KW"/>
</dbReference>
<comment type="similarity">
    <text evidence="4 14">Belongs to the cytochrome P450 family.</text>
</comment>
<keyword evidence="5 13" id="KW-0349">Heme</keyword>
<evidence type="ECO:0000256" key="9">
    <source>
        <dbReference type="ARBA" id="ARBA00023002"/>
    </source>
</evidence>
<dbReference type="InterPro" id="IPR017972">
    <property type="entry name" value="Cyt_P450_CS"/>
</dbReference>
<keyword evidence="12" id="KW-0472">Membrane</keyword>
<evidence type="ECO:0000256" key="8">
    <source>
        <dbReference type="ARBA" id="ARBA00022848"/>
    </source>
</evidence>
<sequence>MDFWTLLLTFIVIVILYYYLSGGENFFDKHEILYIKPLPIFGNMWPAIFRITSLVEYLQKVYYLDSKAKYVGFFDFACPVVLLRDQELIKSITVKQFDSFVNHRGFVDPVQEPLFGNNLFSLHDEKWRATRNLLSPAFTSSKMKGMFKLMSDCAADYANYFVEHSQKQPLEINSKDAFTRYTNDVIGTCAFGIKVDSMRNPKNEFYVLGRRATNLEGWQSVKFFLLRSYPTLAKIFNIKLIGDDVQVFFNQLVKDTINMRDEKGISRPDMIQLMMESRKNEGGQGFTLSIEDMTSQAFIFFFGGFDTSSSLMCFAAQEIACQPDIQAKLQNEIDEAFEKHNDDPPYDVIQNLVYLDAVLAECLRMYPIAAFLDRVCNKEFELPPALPGKKPVILKPGNNIWVPVYAINRDPNIYPNPDVFDPDRFIINGKTSVSSFSSLTFGLGPRMCIGNRFALLETKTLLVHLLRKLSLKPAKRAIVPIKISKSSVTMSAEGGFWLEIKPRNK</sequence>
<evidence type="ECO:0000256" key="7">
    <source>
        <dbReference type="ARBA" id="ARBA00022824"/>
    </source>
</evidence>
<evidence type="ECO:0000256" key="6">
    <source>
        <dbReference type="ARBA" id="ARBA00022723"/>
    </source>
</evidence>
<keyword evidence="10 13" id="KW-0408">Iron</keyword>
<dbReference type="Pfam" id="PF00067">
    <property type="entry name" value="p450"/>
    <property type="match status" value="1"/>
</dbReference>
<evidence type="ECO:0000256" key="4">
    <source>
        <dbReference type="ARBA" id="ARBA00010617"/>
    </source>
</evidence>
<dbReference type="Gene3D" id="1.10.630.10">
    <property type="entry name" value="Cytochrome P450"/>
    <property type="match status" value="1"/>
</dbReference>
<dbReference type="InterPro" id="IPR050476">
    <property type="entry name" value="Insect_CytP450_Detox"/>
</dbReference>
<keyword evidence="8" id="KW-0492">Microsome</keyword>
<dbReference type="PROSITE" id="PS00086">
    <property type="entry name" value="CYTOCHROME_P450"/>
    <property type="match status" value="1"/>
</dbReference>
<dbReference type="PRINTS" id="PR00463">
    <property type="entry name" value="EP450I"/>
</dbReference>
<evidence type="ECO:0008006" key="16">
    <source>
        <dbReference type="Google" id="ProtNLM"/>
    </source>
</evidence>
<dbReference type="InterPro" id="IPR036396">
    <property type="entry name" value="Cyt_P450_sf"/>
</dbReference>
<evidence type="ECO:0000256" key="11">
    <source>
        <dbReference type="ARBA" id="ARBA00023033"/>
    </source>
</evidence>
<accession>A0A6V7HNA4</accession>
<evidence type="ECO:0000313" key="15">
    <source>
        <dbReference type="EMBL" id="CAD1528259.1"/>
    </source>
</evidence>